<organism evidence="12 13">
    <name type="scientific">Stigmatella aurantiaca</name>
    <dbReference type="NCBI Taxonomy" id="41"/>
    <lineage>
        <taxon>Bacteria</taxon>
        <taxon>Pseudomonadati</taxon>
        <taxon>Myxococcota</taxon>
        <taxon>Myxococcia</taxon>
        <taxon>Myxococcales</taxon>
        <taxon>Cystobacterineae</taxon>
        <taxon>Archangiaceae</taxon>
        <taxon>Stigmatella</taxon>
    </lineage>
</organism>
<evidence type="ECO:0000256" key="1">
    <source>
        <dbReference type="ARBA" id="ARBA00004651"/>
    </source>
</evidence>
<name>A0A1H7L5U0_STIAU</name>
<dbReference type="Gene3D" id="3.30.450.20">
    <property type="entry name" value="PAS domain"/>
    <property type="match status" value="1"/>
</dbReference>
<dbReference type="Proteomes" id="UP000182719">
    <property type="component" value="Unassembled WGS sequence"/>
</dbReference>
<keyword evidence="4 9" id="KW-1133">Transmembrane helix</keyword>
<dbReference type="Pfam" id="PF17200">
    <property type="entry name" value="sCache_2"/>
    <property type="match status" value="1"/>
</dbReference>
<protein>
    <submittedName>
        <fullName evidence="12">Methyl-accepting chemotaxis sensory transducer with Cache sensor</fullName>
    </submittedName>
</protein>
<dbReference type="SMART" id="SM00304">
    <property type="entry name" value="HAMP"/>
    <property type="match status" value="1"/>
</dbReference>
<dbReference type="GO" id="GO:0005886">
    <property type="term" value="C:plasma membrane"/>
    <property type="evidence" value="ECO:0007669"/>
    <property type="project" value="UniProtKB-SubCell"/>
</dbReference>
<evidence type="ECO:0000256" key="8">
    <source>
        <dbReference type="PROSITE-ProRule" id="PRU00284"/>
    </source>
</evidence>
<gene>
    <name evidence="12" type="ORF">SAMN05444354_103131</name>
</gene>
<dbReference type="AlphaFoldDB" id="A0A1H7L5U0"/>
<evidence type="ECO:0000256" key="3">
    <source>
        <dbReference type="ARBA" id="ARBA00022692"/>
    </source>
</evidence>
<evidence type="ECO:0000259" key="11">
    <source>
        <dbReference type="PROSITE" id="PS50885"/>
    </source>
</evidence>
<feature type="domain" description="Methyl-accepting transducer" evidence="10">
    <location>
        <begin position="272"/>
        <end position="522"/>
    </location>
</feature>
<evidence type="ECO:0000256" key="9">
    <source>
        <dbReference type="SAM" id="Phobius"/>
    </source>
</evidence>
<comment type="subcellular location">
    <subcellularLocation>
        <location evidence="1">Cell membrane</location>
        <topology evidence="1">Multi-pass membrane protein</topology>
    </subcellularLocation>
</comment>
<dbReference type="PROSITE" id="PS50111">
    <property type="entry name" value="CHEMOTAXIS_TRANSDUC_2"/>
    <property type="match status" value="1"/>
</dbReference>
<keyword evidence="3 9" id="KW-0812">Transmembrane</keyword>
<dbReference type="SUPFAM" id="SSF58104">
    <property type="entry name" value="Methyl-accepting chemotaxis protein (MCP) signaling domain"/>
    <property type="match status" value="1"/>
</dbReference>
<sequence>MKWRPGRRSLLTKLYIAMGMVALPLLLLHPLYVLPAVRAQLHADRVRTLRSVVETAYGVLELYQAKVTAGELSRAQAQAAAAQQLQELRYGKTEYFWVNDMSPRLVMHPHLPAMLGQDLTAYRDARGKAVFVDIVQLAKTQGEGAIAYAATRPGSKEPIPKESYVKLFAPWGWVLGTGVYVEDIEKEMAVMEQRLMVTVGAVLLLVAGVGWVFSRRVVRPVRMLSEAAKRVAAGDLNVTVPMDKEDEVGQLGHAFNTMVTGLRDTVQGIAAVADSTVAHADRIRRSSEVLAMITRQRSEQMKLVAESVQEMSRGMSQGAQQALLTAQAAESNGRVAAEGNEAVERSSRKIGELVQMVHRAAQMVARLQASSEVVGQMLQLIEDITTETNILAINTAIEAARAGESGKGFSVVAAEVRKLAERSRDVVSQIGHLLKQNQEETTAAAAQMRQGTLKVEEGVRLSTATGDALERIVSGAREIQSRVSTLASEGTRQSSSGQSLAHRIHSLSASAEDAVTGVEQITQSVLELHAQAQHLWTLAARFSPAEARTPLAPPSQDA</sequence>
<dbReference type="PANTHER" id="PTHR32089:SF112">
    <property type="entry name" value="LYSOZYME-LIKE PROTEIN-RELATED"/>
    <property type="match status" value="1"/>
</dbReference>
<dbReference type="PROSITE" id="PS50885">
    <property type="entry name" value="HAMP"/>
    <property type="match status" value="1"/>
</dbReference>
<evidence type="ECO:0000256" key="7">
    <source>
        <dbReference type="ARBA" id="ARBA00029447"/>
    </source>
</evidence>
<evidence type="ECO:0000256" key="2">
    <source>
        <dbReference type="ARBA" id="ARBA00022475"/>
    </source>
</evidence>
<dbReference type="RefSeq" id="WP_075005750.1">
    <property type="nucleotide sequence ID" value="NZ_FOAP01000003.1"/>
</dbReference>
<dbReference type="EMBL" id="FOAP01000003">
    <property type="protein sequence ID" value="SEK94328.1"/>
    <property type="molecule type" value="Genomic_DNA"/>
</dbReference>
<feature type="domain" description="HAMP" evidence="11">
    <location>
        <begin position="215"/>
        <end position="267"/>
    </location>
</feature>
<keyword evidence="2" id="KW-1003">Cell membrane</keyword>
<evidence type="ECO:0000256" key="6">
    <source>
        <dbReference type="ARBA" id="ARBA00023224"/>
    </source>
</evidence>
<dbReference type="CDD" id="cd06225">
    <property type="entry name" value="HAMP"/>
    <property type="match status" value="1"/>
</dbReference>
<comment type="similarity">
    <text evidence="7">Belongs to the methyl-accepting chemotaxis (MCP) protein family.</text>
</comment>
<keyword evidence="6 8" id="KW-0807">Transducer</keyword>
<dbReference type="Gene3D" id="1.10.287.950">
    <property type="entry name" value="Methyl-accepting chemotaxis protein"/>
    <property type="match status" value="1"/>
</dbReference>
<dbReference type="SMART" id="SM00283">
    <property type="entry name" value="MA"/>
    <property type="match status" value="1"/>
</dbReference>
<proteinExistence type="inferred from homology"/>
<accession>A0A1H7L5U0</accession>
<dbReference type="Gene3D" id="6.10.340.10">
    <property type="match status" value="1"/>
</dbReference>
<dbReference type="OrthoDB" id="9791237at2"/>
<dbReference type="PANTHER" id="PTHR32089">
    <property type="entry name" value="METHYL-ACCEPTING CHEMOTAXIS PROTEIN MCPB"/>
    <property type="match status" value="1"/>
</dbReference>
<keyword evidence="5 9" id="KW-0472">Membrane</keyword>
<evidence type="ECO:0000256" key="5">
    <source>
        <dbReference type="ARBA" id="ARBA00023136"/>
    </source>
</evidence>
<dbReference type="InterPro" id="IPR003660">
    <property type="entry name" value="HAMP_dom"/>
</dbReference>
<evidence type="ECO:0000313" key="12">
    <source>
        <dbReference type="EMBL" id="SEK94328.1"/>
    </source>
</evidence>
<dbReference type="Pfam" id="PF00672">
    <property type="entry name" value="HAMP"/>
    <property type="match status" value="1"/>
</dbReference>
<dbReference type="InterPro" id="IPR033480">
    <property type="entry name" value="sCache_2"/>
</dbReference>
<feature type="transmembrane region" description="Helical" evidence="9">
    <location>
        <begin position="195"/>
        <end position="213"/>
    </location>
</feature>
<dbReference type="SMART" id="SM01049">
    <property type="entry name" value="Cache_2"/>
    <property type="match status" value="1"/>
</dbReference>
<dbReference type="GO" id="GO:0007165">
    <property type="term" value="P:signal transduction"/>
    <property type="evidence" value="ECO:0007669"/>
    <property type="project" value="UniProtKB-KW"/>
</dbReference>
<evidence type="ECO:0000256" key="4">
    <source>
        <dbReference type="ARBA" id="ARBA00022989"/>
    </source>
</evidence>
<evidence type="ECO:0000313" key="13">
    <source>
        <dbReference type="Proteomes" id="UP000182719"/>
    </source>
</evidence>
<dbReference type="Pfam" id="PF00015">
    <property type="entry name" value="MCPsignal"/>
    <property type="match status" value="1"/>
</dbReference>
<keyword evidence="13" id="KW-1185">Reference proteome</keyword>
<evidence type="ECO:0000259" key="10">
    <source>
        <dbReference type="PROSITE" id="PS50111"/>
    </source>
</evidence>
<reference evidence="13" key="1">
    <citation type="submission" date="2016-10" db="EMBL/GenBank/DDBJ databases">
        <authorList>
            <person name="Varghese N."/>
            <person name="Submissions S."/>
        </authorList>
    </citation>
    <scope>NUCLEOTIDE SEQUENCE [LARGE SCALE GENOMIC DNA]</scope>
    <source>
        <strain evidence="13">DSM 17044</strain>
    </source>
</reference>
<dbReference type="InterPro" id="IPR004089">
    <property type="entry name" value="MCPsignal_dom"/>
</dbReference>